<dbReference type="KEGG" id="fcy:FRACYDRAFT_233190"/>
<evidence type="ECO:0000256" key="2">
    <source>
        <dbReference type="SAM" id="Phobius"/>
    </source>
</evidence>
<reference evidence="3 4" key="1">
    <citation type="submission" date="2016-09" db="EMBL/GenBank/DDBJ databases">
        <title>Extensive genetic diversity and differential bi-allelic expression allows diatom success in the polar Southern Ocean.</title>
        <authorList>
            <consortium name="DOE Joint Genome Institute"/>
            <person name="Mock T."/>
            <person name="Otillar R.P."/>
            <person name="Strauss J."/>
            <person name="Dupont C."/>
            <person name="Frickenhaus S."/>
            <person name="Maumus F."/>
            <person name="Mcmullan M."/>
            <person name="Sanges R."/>
            <person name="Schmutz J."/>
            <person name="Toseland A."/>
            <person name="Valas R."/>
            <person name="Veluchamy A."/>
            <person name="Ward B.J."/>
            <person name="Allen A."/>
            <person name="Barry K."/>
            <person name="Falciatore A."/>
            <person name="Ferrante M."/>
            <person name="Fortunato A.E."/>
            <person name="Gloeckner G."/>
            <person name="Gruber A."/>
            <person name="Hipkin R."/>
            <person name="Janech M."/>
            <person name="Kroth P."/>
            <person name="Leese F."/>
            <person name="Lindquist E."/>
            <person name="Lyon B.R."/>
            <person name="Martin J."/>
            <person name="Mayer C."/>
            <person name="Parker M."/>
            <person name="Quesneville H."/>
            <person name="Raymond J."/>
            <person name="Uhlig C."/>
            <person name="Valentin K.U."/>
            <person name="Worden A.Z."/>
            <person name="Armbrust E.V."/>
            <person name="Bowler C."/>
            <person name="Green B."/>
            <person name="Moulton V."/>
            <person name="Van Oosterhout C."/>
            <person name="Grigoriev I."/>
        </authorList>
    </citation>
    <scope>NUCLEOTIDE SEQUENCE [LARGE SCALE GENOMIC DNA]</scope>
    <source>
        <strain evidence="3 4">CCMP1102</strain>
    </source>
</reference>
<organism evidence="3 4">
    <name type="scientific">Fragilariopsis cylindrus CCMP1102</name>
    <dbReference type="NCBI Taxonomy" id="635003"/>
    <lineage>
        <taxon>Eukaryota</taxon>
        <taxon>Sar</taxon>
        <taxon>Stramenopiles</taxon>
        <taxon>Ochrophyta</taxon>
        <taxon>Bacillariophyta</taxon>
        <taxon>Bacillariophyceae</taxon>
        <taxon>Bacillariophycidae</taxon>
        <taxon>Bacillariales</taxon>
        <taxon>Bacillariaceae</taxon>
        <taxon>Fragilariopsis</taxon>
    </lineage>
</organism>
<dbReference type="Proteomes" id="UP000095751">
    <property type="component" value="Unassembled WGS sequence"/>
</dbReference>
<evidence type="ECO:0008006" key="5">
    <source>
        <dbReference type="Google" id="ProtNLM"/>
    </source>
</evidence>
<protein>
    <recommendedName>
        <fullName evidence="5">NAD(P)-binding domain-containing protein</fullName>
    </recommendedName>
</protein>
<keyword evidence="2" id="KW-1133">Transmembrane helix</keyword>
<gene>
    <name evidence="3" type="ORF">FRACYDRAFT_233190</name>
</gene>
<keyword evidence="2" id="KW-0812">Transmembrane</keyword>
<name>A0A1E7FY15_9STRA</name>
<dbReference type="AlphaFoldDB" id="A0A1E7FY15"/>
<proteinExistence type="predicted"/>
<dbReference type="EMBL" id="KV784353">
    <property type="protein sequence ID" value="OEU23024.1"/>
    <property type="molecule type" value="Genomic_DNA"/>
</dbReference>
<feature type="region of interest" description="Disordered" evidence="1">
    <location>
        <begin position="112"/>
        <end position="139"/>
    </location>
</feature>
<evidence type="ECO:0000256" key="1">
    <source>
        <dbReference type="SAM" id="MobiDB-lite"/>
    </source>
</evidence>
<accession>A0A1E7FY15</accession>
<keyword evidence="4" id="KW-1185">Reference proteome</keyword>
<feature type="transmembrane region" description="Helical" evidence="2">
    <location>
        <begin position="21"/>
        <end position="38"/>
    </location>
</feature>
<evidence type="ECO:0000313" key="4">
    <source>
        <dbReference type="Proteomes" id="UP000095751"/>
    </source>
</evidence>
<evidence type="ECO:0000313" key="3">
    <source>
        <dbReference type="EMBL" id="OEU23024.1"/>
    </source>
</evidence>
<sequence>MANIGRHIRDTGSMIMIMSKIVFYVVVLLVVAATINIGDDGFVGTVESLSLDTTTNIRRTVVTYGPQARELILLTSKLAAKDGYDSFCICAPGQEGKSRKLMYGIEVGDDDDVGSSDNGDDDDPKQQQQRAEPISSPDDIQNALTKANVLILVCYDSPIEEKSLNTLLNTAASGNNDQLSKIVLISKMGVSSSGGGGGFFNGGGNSKLLDSENKIRSICKSKNIDLSIVRAGQVKGGGPGEPSENDYGLNKAYYNTLLDLSEASVSMSHDRFTLGVDCTKGDSVDVPNIFTLLGTKSTFEAAPYDSSRINVAKAAVLAASYNKPVEFSVSSKRSETLPSKEEWETILEKMTVS</sequence>
<keyword evidence="2" id="KW-0472">Membrane</keyword>
<dbReference type="OrthoDB" id="43549at2759"/>
<dbReference type="InParanoid" id="A0A1E7FY15"/>
<feature type="compositionally biased region" description="Acidic residues" evidence="1">
    <location>
        <begin position="112"/>
        <end position="123"/>
    </location>
</feature>